<proteinExistence type="inferred from homology"/>
<comment type="similarity">
    <text evidence="1">Belongs to the GMC oxidoreductase family.</text>
</comment>
<dbReference type="InterPro" id="IPR036188">
    <property type="entry name" value="FAD/NAD-bd_sf"/>
</dbReference>
<protein>
    <submittedName>
        <fullName evidence="5">Choline dehydrogenase</fullName>
    </submittedName>
</protein>
<dbReference type="PIRSF" id="PIRSF000137">
    <property type="entry name" value="Alcohol_oxidase"/>
    <property type="match status" value="1"/>
</dbReference>
<dbReference type="Proteomes" id="UP000331127">
    <property type="component" value="Unassembled WGS sequence"/>
</dbReference>
<keyword evidence="2" id="KW-0732">Signal</keyword>
<dbReference type="AlphaFoldDB" id="A0A5M3WMY3"/>
<dbReference type="InterPro" id="IPR000172">
    <property type="entry name" value="GMC_OxRdtase_N"/>
</dbReference>
<dbReference type="Gene3D" id="3.30.560.10">
    <property type="entry name" value="Glucose Oxidase, domain 3"/>
    <property type="match status" value="1"/>
</dbReference>
<feature type="signal peptide" evidence="2">
    <location>
        <begin position="1"/>
        <end position="31"/>
    </location>
</feature>
<gene>
    <name evidence="5" type="ORF">Amac_034560</name>
</gene>
<dbReference type="Pfam" id="PF00732">
    <property type="entry name" value="GMC_oxred_N"/>
    <property type="match status" value="1"/>
</dbReference>
<evidence type="ECO:0000259" key="3">
    <source>
        <dbReference type="Pfam" id="PF00732"/>
    </source>
</evidence>
<dbReference type="Gene3D" id="3.50.50.60">
    <property type="entry name" value="FAD/NAD(P)-binding domain"/>
    <property type="match status" value="2"/>
</dbReference>
<sequence length="619" mass="67157">MKDQVHTLHRRDALRLGAAAALLASTGTAHAQDVDEADYVIIGSGPGGAPLAANLVAAGFSVVVLEAGPLRGNQRWYDVPTFSNFAVSEDTQIRWDFFVQHYSDQKLGATSSQWVTGRGVLYPRASALGGCTTHNAMITMAADPDDWAHIQRLTGDDGWAPERMWDHWQRFLSWQPTEFGLVDVVKLDPQLGRIVAAALAETKALGGDTANPRRINDRSFVDAGTEGFFYTPQSTSRGKRHSMRERLLAAQAAHPGRLSIQANALAERIVLEPGPDGRKRAVAVDYLLGGHLYGASPRYQATTAAERKSRRRTVRARREVIVSAGVFNSPQLLMLSGIGPRAHLAQLGVPVQIDLPGVGGNLQDRYEVPVVSAYPPFLLLQACGFGRTPIDPCLTAWQGASVFGAAGFTPYSTNGVLGGIKRRYGTGARPEMYVFGAPVDFRGYKPGFGPPGYVKDRFTWLVLKGYADSRTGTVRLRSADPAHPPVINFRKFDDGRGGDRDVAAIVDAVEMIRRINGKVGTGTEVWPGPQVRSPEQIAAWVRREAWGHHASCTNPIGPDSDPMAVLDARFRVRGTSNLRVVDASAFPRIPGLFIWAPVATLAEKASADIIAEARYPVSR</sequence>
<comment type="caution">
    <text evidence="5">The sequence shown here is derived from an EMBL/GenBank/DDBJ whole genome shotgun (WGS) entry which is preliminary data.</text>
</comment>
<dbReference type="RefSeq" id="WP_155355358.1">
    <property type="nucleotide sequence ID" value="NZ_BAAAHL010000027.1"/>
</dbReference>
<dbReference type="SUPFAM" id="SSF51905">
    <property type="entry name" value="FAD/NAD(P)-binding domain"/>
    <property type="match status" value="1"/>
</dbReference>
<feature type="domain" description="Glucose-methanol-choline oxidoreductase C-terminal" evidence="4">
    <location>
        <begin position="469"/>
        <end position="602"/>
    </location>
</feature>
<dbReference type="OrthoDB" id="9785276at2"/>
<evidence type="ECO:0000313" key="5">
    <source>
        <dbReference type="EMBL" id="GES09860.1"/>
    </source>
</evidence>
<dbReference type="PANTHER" id="PTHR11552">
    <property type="entry name" value="GLUCOSE-METHANOL-CHOLINE GMC OXIDOREDUCTASE"/>
    <property type="match status" value="1"/>
</dbReference>
<keyword evidence="6" id="KW-1185">Reference proteome</keyword>
<dbReference type="Pfam" id="PF05199">
    <property type="entry name" value="GMC_oxred_C"/>
    <property type="match status" value="1"/>
</dbReference>
<dbReference type="InterPro" id="IPR007867">
    <property type="entry name" value="GMC_OxRtase_C"/>
</dbReference>
<organism evidence="5 6">
    <name type="scientific">Acrocarpospora macrocephala</name>
    <dbReference type="NCBI Taxonomy" id="150177"/>
    <lineage>
        <taxon>Bacteria</taxon>
        <taxon>Bacillati</taxon>
        <taxon>Actinomycetota</taxon>
        <taxon>Actinomycetes</taxon>
        <taxon>Streptosporangiales</taxon>
        <taxon>Streptosporangiaceae</taxon>
        <taxon>Acrocarpospora</taxon>
    </lineage>
</organism>
<name>A0A5M3WMY3_9ACTN</name>
<dbReference type="InterPro" id="IPR006311">
    <property type="entry name" value="TAT_signal"/>
</dbReference>
<evidence type="ECO:0000259" key="4">
    <source>
        <dbReference type="Pfam" id="PF05199"/>
    </source>
</evidence>
<dbReference type="SUPFAM" id="SSF54373">
    <property type="entry name" value="FAD-linked reductases, C-terminal domain"/>
    <property type="match status" value="1"/>
</dbReference>
<dbReference type="PANTHER" id="PTHR11552:SF213">
    <property type="entry name" value="DEHYDROGENASE, PUTATIVE-RELATED"/>
    <property type="match status" value="1"/>
</dbReference>
<evidence type="ECO:0000256" key="1">
    <source>
        <dbReference type="ARBA" id="ARBA00010790"/>
    </source>
</evidence>
<evidence type="ECO:0000313" key="6">
    <source>
        <dbReference type="Proteomes" id="UP000331127"/>
    </source>
</evidence>
<dbReference type="GO" id="GO:0050660">
    <property type="term" value="F:flavin adenine dinucleotide binding"/>
    <property type="evidence" value="ECO:0007669"/>
    <property type="project" value="InterPro"/>
</dbReference>
<dbReference type="GO" id="GO:0016614">
    <property type="term" value="F:oxidoreductase activity, acting on CH-OH group of donors"/>
    <property type="evidence" value="ECO:0007669"/>
    <property type="project" value="InterPro"/>
</dbReference>
<evidence type="ECO:0000256" key="2">
    <source>
        <dbReference type="SAM" id="SignalP"/>
    </source>
</evidence>
<feature type="chain" id="PRO_5024294400" evidence="2">
    <location>
        <begin position="32"/>
        <end position="619"/>
    </location>
</feature>
<feature type="domain" description="Glucose-methanol-choline oxidoreductase N-terminal" evidence="3">
    <location>
        <begin position="110"/>
        <end position="366"/>
    </location>
</feature>
<dbReference type="PROSITE" id="PS51318">
    <property type="entry name" value="TAT"/>
    <property type="match status" value="1"/>
</dbReference>
<accession>A0A5M3WMY3</accession>
<dbReference type="InterPro" id="IPR012132">
    <property type="entry name" value="GMC_OxRdtase"/>
</dbReference>
<dbReference type="EMBL" id="BLAE01000017">
    <property type="protein sequence ID" value="GES09860.1"/>
    <property type="molecule type" value="Genomic_DNA"/>
</dbReference>
<reference evidence="5 6" key="1">
    <citation type="submission" date="2019-10" db="EMBL/GenBank/DDBJ databases">
        <title>Whole genome shotgun sequence of Acrocarpospora macrocephala NBRC 16266.</title>
        <authorList>
            <person name="Ichikawa N."/>
            <person name="Kimura A."/>
            <person name="Kitahashi Y."/>
            <person name="Komaki H."/>
            <person name="Oguchi A."/>
        </authorList>
    </citation>
    <scope>NUCLEOTIDE SEQUENCE [LARGE SCALE GENOMIC DNA]</scope>
    <source>
        <strain evidence="5 6">NBRC 16266</strain>
    </source>
</reference>